<dbReference type="AlphaFoldDB" id="A0A6J6GUW2"/>
<name>A0A6J6GUW2_9ZZZZ</name>
<dbReference type="EMBL" id="CAEZUT010000003">
    <property type="protein sequence ID" value="CAB4602715.1"/>
    <property type="molecule type" value="Genomic_DNA"/>
</dbReference>
<reference evidence="2" key="1">
    <citation type="submission" date="2020-05" db="EMBL/GenBank/DDBJ databases">
        <authorList>
            <person name="Chiriac C."/>
            <person name="Salcher M."/>
            <person name="Ghai R."/>
            <person name="Kavagutti S V."/>
        </authorList>
    </citation>
    <scope>NUCLEOTIDE SEQUENCE</scope>
</reference>
<dbReference type="InterPro" id="IPR036188">
    <property type="entry name" value="FAD/NAD-bd_sf"/>
</dbReference>
<proteinExistence type="predicted"/>
<sequence length="381" mass="41706">MKFDCIVIGAGLAGLTAARDLQEAGKSVLILEATNAVGGRVKSDHVDGYILDHGFQVINPKYPQVAKTGVLSKLDFQSISGKIRLFEEDHIVGYTLGSLSNKTGSLLEKSKFVGFLINPKVSNAYQFDHYLRAFPKFYQIVLEPFLTGVFLTDPKEIAADVAQEILRSFARSLPGVPANGVGEFSNLLAKPLKHLQLSEPVLEIKGNSVMTNKNEYLSDFIIVATDPVNEGKLTKRNHSVEMLSSTTCYFATSDDLRNSKNLVVTKNPGVINSIVMSEVSKRYAPAGMNLISATSLKPLSDQEFADQLSKIWKTNTNKWDLVGRYEIKNSLPLHLSGHPKLSNLQLAANLFVIGDHMGMPSQQGAMQTGAVVAKRINQLAR</sequence>
<dbReference type="Gene3D" id="3.50.50.60">
    <property type="entry name" value="FAD/NAD(P)-binding domain"/>
    <property type="match status" value="1"/>
</dbReference>
<dbReference type="GO" id="GO:0016491">
    <property type="term" value="F:oxidoreductase activity"/>
    <property type="evidence" value="ECO:0007669"/>
    <property type="project" value="InterPro"/>
</dbReference>
<accession>A0A6J6GUW2</accession>
<gene>
    <name evidence="2" type="ORF">UFOPK1854_00050</name>
</gene>
<dbReference type="Gene3D" id="3.90.660.50">
    <property type="match status" value="1"/>
</dbReference>
<dbReference type="SUPFAM" id="SSF51905">
    <property type="entry name" value="FAD/NAD(P)-binding domain"/>
    <property type="match status" value="1"/>
</dbReference>
<feature type="domain" description="Amine oxidase" evidence="1">
    <location>
        <begin position="12"/>
        <end position="376"/>
    </location>
</feature>
<dbReference type="PANTHER" id="PTHR42841">
    <property type="entry name" value="AMINE OXIDASE"/>
    <property type="match status" value="1"/>
</dbReference>
<dbReference type="Pfam" id="PF01593">
    <property type="entry name" value="Amino_oxidase"/>
    <property type="match status" value="1"/>
</dbReference>
<evidence type="ECO:0000259" key="1">
    <source>
        <dbReference type="Pfam" id="PF01593"/>
    </source>
</evidence>
<organism evidence="2">
    <name type="scientific">freshwater metagenome</name>
    <dbReference type="NCBI Taxonomy" id="449393"/>
    <lineage>
        <taxon>unclassified sequences</taxon>
        <taxon>metagenomes</taxon>
        <taxon>ecological metagenomes</taxon>
    </lineage>
</organism>
<protein>
    <submittedName>
        <fullName evidence="2">Unannotated protein</fullName>
    </submittedName>
</protein>
<evidence type="ECO:0000313" key="2">
    <source>
        <dbReference type="EMBL" id="CAB4602715.1"/>
    </source>
</evidence>
<dbReference type="InterPro" id="IPR002937">
    <property type="entry name" value="Amino_oxidase"/>
</dbReference>